<dbReference type="SUPFAM" id="SSF51621">
    <property type="entry name" value="Phosphoenolpyruvate/pyruvate domain"/>
    <property type="match status" value="1"/>
</dbReference>
<sequence length="61" mass="7019">MAGNFQPGRFVPKFVKRHADVWSEATRRIIQYRDEVKSRAFPSQKHPPHLTRENGSITKGG</sequence>
<dbReference type="Proteomes" id="UP001146351">
    <property type="component" value="Unassembled WGS sequence"/>
</dbReference>
<dbReference type="EMBL" id="JAPQKO010000006">
    <property type="protein sequence ID" value="KAJ5155660.1"/>
    <property type="molecule type" value="Genomic_DNA"/>
</dbReference>
<gene>
    <name evidence="2" type="ORF">N7492_008463</name>
</gene>
<protein>
    <recommendedName>
        <fullName evidence="4">3-methyl-2-oxobutanoate hydroxymethyltransferase</fullName>
    </recommendedName>
</protein>
<proteinExistence type="predicted"/>
<dbReference type="AlphaFoldDB" id="A0A9W9HSR0"/>
<dbReference type="InterPro" id="IPR040442">
    <property type="entry name" value="Pyrv_kinase-like_dom_sf"/>
</dbReference>
<evidence type="ECO:0000313" key="2">
    <source>
        <dbReference type="EMBL" id="KAJ5155660.1"/>
    </source>
</evidence>
<name>A0A9W9HSR0_9EURO</name>
<comment type="caution">
    <text evidence="2">The sequence shown here is derived from an EMBL/GenBank/DDBJ whole genome shotgun (WGS) entry which is preliminary data.</text>
</comment>
<dbReference type="GO" id="GO:0003824">
    <property type="term" value="F:catalytic activity"/>
    <property type="evidence" value="ECO:0007669"/>
    <property type="project" value="InterPro"/>
</dbReference>
<dbReference type="InterPro" id="IPR015813">
    <property type="entry name" value="Pyrv/PenolPyrv_kinase-like_dom"/>
</dbReference>
<evidence type="ECO:0000256" key="1">
    <source>
        <dbReference type="SAM" id="MobiDB-lite"/>
    </source>
</evidence>
<feature type="region of interest" description="Disordered" evidence="1">
    <location>
        <begin position="38"/>
        <end position="61"/>
    </location>
</feature>
<evidence type="ECO:0008006" key="4">
    <source>
        <dbReference type="Google" id="ProtNLM"/>
    </source>
</evidence>
<accession>A0A9W9HSR0</accession>
<keyword evidence="3" id="KW-1185">Reference proteome</keyword>
<dbReference type="Gene3D" id="3.20.20.60">
    <property type="entry name" value="Phosphoenolpyruvate-binding domains"/>
    <property type="match status" value="1"/>
</dbReference>
<reference evidence="2" key="1">
    <citation type="submission" date="2022-11" db="EMBL/GenBank/DDBJ databases">
        <authorList>
            <person name="Petersen C."/>
        </authorList>
    </citation>
    <scope>NUCLEOTIDE SEQUENCE</scope>
    <source>
        <strain evidence="2">IBT 21917</strain>
    </source>
</reference>
<organism evidence="2 3">
    <name type="scientific">Penicillium capsulatum</name>
    <dbReference type="NCBI Taxonomy" id="69766"/>
    <lineage>
        <taxon>Eukaryota</taxon>
        <taxon>Fungi</taxon>
        <taxon>Dikarya</taxon>
        <taxon>Ascomycota</taxon>
        <taxon>Pezizomycotina</taxon>
        <taxon>Eurotiomycetes</taxon>
        <taxon>Eurotiomycetidae</taxon>
        <taxon>Eurotiales</taxon>
        <taxon>Aspergillaceae</taxon>
        <taxon>Penicillium</taxon>
    </lineage>
</organism>
<evidence type="ECO:0000313" key="3">
    <source>
        <dbReference type="Proteomes" id="UP001146351"/>
    </source>
</evidence>
<reference evidence="2" key="2">
    <citation type="journal article" date="2023" name="IMA Fungus">
        <title>Comparative genomic study of the Penicillium genus elucidates a diverse pangenome and 15 lateral gene transfer events.</title>
        <authorList>
            <person name="Petersen C."/>
            <person name="Sorensen T."/>
            <person name="Nielsen M.R."/>
            <person name="Sondergaard T.E."/>
            <person name="Sorensen J.L."/>
            <person name="Fitzpatrick D.A."/>
            <person name="Frisvad J.C."/>
            <person name="Nielsen K.L."/>
        </authorList>
    </citation>
    <scope>NUCLEOTIDE SEQUENCE</scope>
    <source>
        <strain evidence="2">IBT 21917</strain>
    </source>
</reference>
<dbReference type="OrthoDB" id="425211at2759"/>